<dbReference type="PANTHER" id="PTHR43840">
    <property type="entry name" value="MITOCHONDRIAL METAL TRANSPORTER 1-RELATED"/>
    <property type="match status" value="1"/>
</dbReference>
<feature type="transmembrane region" description="Helical" evidence="7">
    <location>
        <begin position="81"/>
        <end position="107"/>
    </location>
</feature>
<reference evidence="10 11" key="2">
    <citation type="submission" date="2024-09" db="EMBL/GenBank/DDBJ databases">
        <title>Draft genome sequence of Candidatus Magnetaquicoccaceae bacterium FCR-1.</title>
        <authorList>
            <person name="Shimoshige H."/>
            <person name="Shimamura S."/>
            <person name="Taoka A."/>
            <person name="Kobayashi H."/>
            <person name="Maekawa T."/>
        </authorList>
    </citation>
    <scope>NUCLEOTIDE SEQUENCE [LARGE SCALE GENOMIC DNA]</scope>
    <source>
        <strain evidence="10 11">FCR-1</strain>
    </source>
</reference>
<evidence type="ECO:0000256" key="4">
    <source>
        <dbReference type="ARBA" id="ARBA00022692"/>
    </source>
</evidence>
<keyword evidence="4 7" id="KW-0812">Transmembrane</keyword>
<feature type="transmembrane region" description="Helical" evidence="7">
    <location>
        <begin position="37"/>
        <end position="61"/>
    </location>
</feature>
<name>A0ABQ0CAH9_9PROT</name>
<sequence>MKYPHCTQCRDYVTWYSIWFNVFMVTYKIIMSLVTNCAALMADAFHSMADLLASVFTLFSLRLSDRPADEKFAYGYGKIQHISSGIVGLILVVGSIFILVDALLSIINNTFATPDRMSLVAAVVSTIGNELMYQYQRCVAVENNSPAIMANAWDNRSDAFSSVGMVVGLFFATVLDFPVADPLAAIILSILVIKIGIELIIEAVDNLMDASPDVEELEGIYKIIRSFPRIEGINYLRARSLGESLYIEADLRVDKTLKVFEGDMILAALTEKLSHNVENVGSMQFYLTPDIREAD</sequence>
<dbReference type="Pfam" id="PF16916">
    <property type="entry name" value="ZT_dimer"/>
    <property type="match status" value="1"/>
</dbReference>
<dbReference type="EMBL" id="BAAFGK010000004">
    <property type="protein sequence ID" value="GAB0057878.1"/>
    <property type="molecule type" value="Genomic_DNA"/>
</dbReference>
<evidence type="ECO:0000256" key="7">
    <source>
        <dbReference type="SAM" id="Phobius"/>
    </source>
</evidence>
<evidence type="ECO:0000256" key="5">
    <source>
        <dbReference type="ARBA" id="ARBA00022989"/>
    </source>
</evidence>
<dbReference type="InterPro" id="IPR027469">
    <property type="entry name" value="Cation_efflux_TMD_sf"/>
</dbReference>
<gene>
    <name evidence="10" type="primary">mamB</name>
    <name evidence="10" type="ORF">SIID45300_02212</name>
</gene>
<dbReference type="InterPro" id="IPR036837">
    <property type="entry name" value="Cation_efflux_CTD_sf"/>
</dbReference>
<feature type="transmembrane region" description="Helical" evidence="7">
    <location>
        <begin position="12"/>
        <end position="30"/>
    </location>
</feature>
<comment type="subcellular location">
    <subcellularLocation>
        <location evidence="1">Membrane</location>
        <topology evidence="1">Multi-pass membrane protein</topology>
    </subcellularLocation>
</comment>
<evidence type="ECO:0000259" key="8">
    <source>
        <dbReference type="Pfam" id="PF01545"/>
    </source>
</evidence>
<evidence type="ECO:0000313" key="10">
    <source>
        <dbReference type="EMBL" id="GAB0057878.1"/>
    </source>
</evidence>
<evidence type="ECO:0000313" key="11">
    <source>
        <dbReference type="Proteomes" id="UP001628193"/>
    </source>
</evidence>
<comment type="similarity">
    <text evidence="2">Belongs to the cation diffusion facilitator (CDF) transporter (TC 2.A.4) family.</text>
</comment>
<keyword evidence="11" id="KW-1185">Reference proteome</keyword>
<dbReference type="PANTHER" id="PTHR43840:SF15">
    <property type="entry name" value="MITOCHONDRIAL METAL TRANSPORTER 1-RELATED"/>
    <property type="match status" value="1"/>
</dbReference>
<dbReference type="NCBIfam" id="NF033616">
    <property type="entry name" value="CDF_MamB"/>
    <property type="match status" value="1"/>
</dbReference>
<feature type="domain" description="Cation efflux protein transmembrane" evidence="8">
    <location>
        <begin position="15"/>
        <end position="208"/>
    </location>
</feature>
<dbReference type="InterPro" id="IPR050291">
    <property type="entry name" value="CDF_Transporter"/>
</dbReference>
<dbReference type="Gene3D" id="3.30.70.1350">
    <property type="entry name" value="Cation efflux protein, cytoplasmic domain"/>
    <property type="match status" value="1"/>
</dbReference>
<dbReference type="InterPro" id="IPR053436">
    <property type="entry name" value="Magnetosome_CDF_Transporter"/>
</dbReference>
<dbReference type="Gene3D" id="1.20.1510.10">
    <property type="entry name" value="Cation efflux protein transmembrane domain"/>
    <property type="match status" value="1"/>
</dbReference>
<dbReference type="Pfam" id="PF01545">
    <property type="entry name" value="Cation_efflux"/>
    <property type="match status" value="1"/>
</dbReference>
<evidence type="ECO:0000256" key="6">
    <source>
        <dbReference type="ARBA" id="ARBA00023136"/>
    </source>
</evidence>
<feature type="domain" description="Cation efflux protein cytoplasmic" evidence="9">
    <location>
        <begin position="212"/>
        <end position="279"/>
    </location>
</feature>
<comment type="caution">
    <text evidence="10">The sequence shown here is derived from an EMBL/GenBank/DDBJ whole genome shotgun (WGS) entry which is preliminary data.</text>
</comment>
<dbReference type="InterPro" id="IPR002524">
    <property type="entry name" value="Cation_efflux"/>
</dbReference>
<dbReference type="InterPro" id="IPR058533">
    <property type="entry name" value="Cation_efflux_TM"/>
</dbReference>
<dbReference type="NCBIfam" id="TIGR01297">
    <property type="entry name" value="CDF"/>
    <property type="match status" value="1"/>
</dbReference>
<keyword evidence="6 7" id="KW-0472">Membrane</keyword>
<keyword evidence="5 7" id="KW-1133">Transmembrane helix</keyword>
<accession>A0ABQ0CAH9</accession>
<evidence type="ECO:0000256" key="2">
    <source>
        <dbReference type="ARBA" id="ARBA00008114"/>
    </source>
</evidence>
<dbReference type="SUPFAM" id="SSF161111">
    <property type="entry name" value="Cation efflux protein transmembrane domain-like"/>
    <property type="match status" value="1"/>
</dbReference>
<dbReference type="InterPro" id="IPR027470">
    <property type="entry name" value="Cation_efflux_CTD"/>
</dbReference>
<evidence type="ECO:0000259" key="9">
    <source>
        <dbReference type="Pfam" id="PF16916"/>
    </source>
</evidence>
<reference evidence="10 11" key="1">
    <citation type="submission" date="2024-05" db="EMBL/GenBank/DDBJ databases">
        <authorList>
            <consortium name="Candidatus Magnetaquicoccaceae bacterium FCR-1 genome sequencing consortium"/>
            <person name="Shimoshige H."/>
            <person name="Shimamura S."/>
            <person name="Taoka A."/>
            <person name="Kobayashi H."/>
            <person name="Maekawa T."/>
        </authorList>
    </citation>
    <scope>NUCLEOTIDE SEQUENCE [LARGE SCALE GENOMIC DNA]</scope>
    <source>
        <strain evidence="10 11">FCR-1</strain>
    </source>
</reference>
<protein>
    <submittedName>
        <fullName evidence="10">Magnetosome protein MamB</fullName>
    </submittedName>
</protein>
<evidence type="ECO:0000256" key="3">
    <source>
        <dbReference type="ARBA" id="ARBA00022448"/>
    </source>
</evidence>
<dbReference type="RefSeq" id="WP_420905564.1">
    <property type="nucleotide sequence ID" value="NZ_BAAFGK010000004.1"/>
</dbReference>
<dbReference type="SUPFAM" id="SSF160240">
    <property type="entry name" value="Cation efflux protein cytoplasmic domain-like"/>
    <property type="match status" value="1"/>
</dbReference>
<proteinExistence type="inferred from homology"/>
<organism evidence="10 11">
    <name type="scientific">Candidatus Magnetaquiglobus chichijimensis</name>
    <dbReference type="NCBI Taxonomy" id="3141448"/>
    <lineage>
        <taxon>Bacteria</taxon>
        <taxon>Pseudomonadati</taxon>
        <taxon>Pseudomonadota</taxon>
        <taxon>Magnetococcia</taxon>
        <taxon>Magnetococcales</taxon>
        <taxon>Candidatus Magnetaquicoccaceae</taxon>
        <taxon>Candidatus Magnetaquiglobus</taxon>
    </lineage>
</organism>
<evidence type="ECO:0000256" key="1">
    <source>
        <dbReference type="ARBA" id="ARBA00004141"/>
    </source>
</evidence>
<keyword evidence="3" id="KW-0813">Transport</keyword>
<feature type="transmembrane region" description="Helical" evidence="7">
    <location>
        <begin position="183"/>
        <end position="201"/>
    </location>
</feature>
<dbReference type="Proteomes" id="UP001628193">
    <property type="component" value="Unassembled WGS sequence"/>
</dbReference>